<reference evidence="2 3" key="1">
    <citation type="submission" date="2024-04" db="EMBL/GenBank/DDBJ databases">
        <title>genome sequences of Mucor flavus KT1a and Helicostylum pulchrum KT1b strains isolated from the surface of a dry-aged beef.</title>
        <authorList>
            <person name="Toyotome T."/>
            <person name="Hosono M."/>
            <person name="Torimaru M."/>
            <person name="Fukuda K."/>
            <person name="Mikami N."/>
        </authorList>
    </citation>
    <scope>NUCLEOTIDE SEQUENCE [LARGE SCALE GENOMIC DNA]</scope>
    <source>
        <strain evidence="2 3">KT1a</strain>
    </source>
</reference>
<dbReference type="Gene3D" id="1.25.10.10">
    <property type="entry name" value="Leucine-rich Repeat Variant"/>
    <property type="match status" value="1"/>
</dbReference>
<evidence type="ECO:0000313" key="2">
    <source>
        <dbReference type="EMBL" id="GAA5815090.1"/>
    </source>
</evidence>
<gene>
    <name evidence="2" type="ORF">MFLAVUS_008596</name>
</gene>
<dbReference type="EMBL" id="BAABUK010000024">
    <property type="protein sequence ID" value="GAA5815090.1"/>
    <property type="molecule type" value="Genomic_DNA"/>
</dbReference>
<dbReference type="PANTHER" id="PTHR16216">
    <property type="entry name" value="DYNEIN ASSEMBLY FACTOR 5, AXONEMAL"/>
    <property type="match status" value="1"/>
</dbReference>
<feature type="domain" description="Dynein axonemal assembly factor 5 TPR repeats" evidence="1">
    <location>
        <begin position="26"/>
        <end position="307"/>
    </location>
</feature>
<proteinExistence type="predicted"/>
<dbReference type="InterPro" id="IPR016024">
    <property type="entry name" value="ARM-type_fold"/>
</dbReference>
<accession>A0ABP9Z7J7</accession>
<keyword evidence="3" id="KW-1185">Reference proteome</keyword>
<name>A0ABP9Z7J7_9FUNG</name>
<dbReference type="Proteomes" id="UP001473302">
    <property type="component" value="Unassembled WGS sequence"/>
</dbReference>
<sequence length="505" mass="56685">MSNENTESVIKTLNPYLSTLADTSTRDRPVKRRAIEAVKKETLQIKTWTNAETAACELLAHLIDSLLVCTQSAIESVREQTVTILDSLLEKCQKGGIDSSVTETLLTHTLARLKHEPTEEIRAAWMDLCVTLTGKLTSSKISVPETELLMDIIHTAAADAFAEVVKRAAKLIILLAQTQPKAVDYACERAVRLTIPLLVHKHTAVRVLGIKSMEAVLLASAKGLHLLFEYEQVFDRQPIVPALIYDHSPLVRDHLFKALAGLLCQWAPRDRYQYGERVLPIILSGLFDELPSVQVTCKSSLSQVGQSCTRDLFEADIIHEIPTDDTVSETIGLKQLVHVCFDKSLLHLLEASTDFITVRQMTALDALRLFLEYAQVNDLVKNIKKIMHYLMVVYINNDQDAAVREKVFEIIVLLASQLPSADICLDVLLSRLEQKYLVTETNGFSAAQTVWVVMVFLNQFIVATKHAVSPERVLNSIERPYLKPFIEDRPETLQHMKDIRSLLLA</sequence>
<dbReference type="SUPFAM" id="SSF48371">
    <property type="entry name" value="ARM repeat"/>
    <property type="match status" value="1"/>
</dbReference>
<evidence type="ECO:0000259" key="1">
    <source>
        <dbReference type="Pfam" id="PF25757"/>
    </source>
</evidence>
<protein>
    <recommendedName>
        <fullName evidence="1">Dynein axonemal assembly factor 5 TPR repeats domain-containing protein</fullName>
    </recommendedName>
</protein>
<evidence type="ECO:0000313" key="3">
    <source>
        <dbReference type="Proteomes" id="UP001473302"/>
    </source>
</evidence>
<dbReference type="InterPro" id="IPR011989">
    <property type="entry name" value="ARM-like"/>
</dbReference>
<dbReference type="PANTHER" id="PTHR16216:SF2">
    <property type="entry name" value="DYNEIN AXONEMAL ASSEMBLY FACTOR 5"/>
    <property type="match status" value="1"/>
</dbReference>
<dbReference type="InterPro" id="IPR052623">
    <property type="entry name" value="DAAF5"/>
</dbReference>
<dbReference type="Pfam" id="PF25757">
    <property type="entry name" value="TPR_DNAAF5"/>
    <property type="match status" value="1"/>
</dbReference>
<organism evidence="2 3">
    <name type="scientific">Mucor flavus</name>
    <dbReference type="NCBI Taxonomy" id="439312"/>
    <lineage>
        <taxon>Eukaryota</taxon>
        <taxon>Fungi</taxon>
        <taxon>Fungi incertae sedis</taxon>
        <taxon>Mucoromycota</taxon>
        <taxon>Mucoromycotina</taxon>
        <taxon>Mucoromycetes</taxon>
        <taxon>Mucorales</taxon>
        <taxon>Mucorineae</taxon>
        <taxon>Mucoraceae</taxon>
        <taxon>Mucor</taxon>
    </lineage>
</organism>
<dbReference type="InterPro" id="IPR057978">
    <property type="entry name" value="TPR_DAAF5"/>
</dbReference>
<comment type="caution">
    <text evidence="2">The sequence shown here is derived from an EMBL/GenBank/DDBJ whole genome shotgun (WGS) entry which is preliminary data.</text>
</comment>